<evidence type="ECO:0000256" key="4">
    <source>
        <dbReference type="SAM" id="SignalP"/>
    </source>
</evidence>
<sequence length="179" mass="19936">MVRILSYAVVFILCVTSCYAVKVVNVDAICKNVTDYTFCSNLLNAKPGTSRDLVSLTQYTIDALRVNVTNTVKLLDSLIAHSGSNFNLTYHYNMCSELFGIQKGALHTFEDVDKLFKTGDYESVVESMKTIQFDAFICLSGESPSDPPYEDTSVLPKYVNVVNLVAEIIIRMLSYVINT</sequence>
<dbReference type="OrthoDB" id="1413774at2759"/>
<evidence type="ECO:0000256" key="1">
    <source>
        <dbReference type="ARBA" id="ARBA00022729"/>
    </source>
</evidence>
<reference evidence="6 7" key="1">
    <citation type="journal article" date="2014" name="Am. J. Bot.">
        <title>Genome assembly and annotation for red clover (Trifolium pratense; Fabaceae).</title>
        <authorList>
            <person name="Istvanek J."/>
            <person name="Jaros M."/>
            <person name="Krenek A."/>
            <person name="Repkova J."/>
        </authorList>
    </citation>
    <scope>NUCLEOTIDE SEQUENCE [LARGE SCALE GENOMIC DNA]</scope>
    <source>
        <strain evidence="7">cv. Tatra</strain>
        <tissue evidence="6">Young leaves</tissue>
    </source>
</reference>
<dbReference type="Gene3D" id="1.20.140.40">
    <property type="entry name" value="Invertase/pectin methylesterase inhibitor family protein"/>
    <property type="match status" value="1"/>
</dbReference>
<protein>
    <submittedName>
        <fullName evidence="6">Pectinesterase inhibitor 2-like protein</fullName>
    </submittedName>
</protein>
<dbReference type="PANTHER" id="PTHR36710">
    <property type="entry name" value="PECTINESTERASE INHIBITOR-LIKE"/>
    <property type="match status" value="1"/>
</dbReference>
<dbReference type="CDD" id="cd15797">
    <property type="entry name" value="PMEI"/>
    <property type="match status" value="1"/>
</dbReference>
<dbReference type="PANTHER" id="PTHR36710:SF20">
    <property type="entry name" value="PECTINESTERASE INHIBITOR DOMAIN PROTEIN"/>
    <property type="match status" value="1"/>
</dbReference>
<feature type="chain" id="PRO_5014403670" evidence="4">
    <location>
        <begin position="21"/>
        <end position="179"/>
    </location>
</feature>
<gene>
    <name evidence="6" type="ORF">L195_g038777</name>
</gene>
<keyword evidence="2" id="KW-1015">Disulfide bond</keyword>
<dbReference type="GO" id="GO:0046910">
    <property type="term" value="F:pectinesterase inhibitor activity"/>
    <property type="evidence" value="ECO:0007669"/>
    <property type="project" value="InterPro"/>
</dbReference>
<evidence type="ECO:0000256" key="3">
    <source>
        <dbReference type="ARBA" id="ARBA00038471"/>
    </source>
</evidence>
<feature type="signal peptide" evidence="4">
    <location>
        <begin position="1"/>
        <end position="20"/>
    </location>
</feature>
<evidence type="ECO:0000313" key="7">
    <source>
        <dbReference type="Proteomes" id="UP000236291"/>
    </source>
</evidence>
<dbReference type="EMBL" id="ASHM01042641">
    <property type="protein sequence ID" value="PNX82742.1"/>
    <property type="molecule type" value="Genomic_DNA"/>
</dbReference>
<dbReference type="InterPro" id="IPR035513">
    <property type="entry name" value="Invertase/methylesterase_inhib"/>
</dbReference>
<dbReference type="InterPro" id="IPR052421">
    <property type="entry name" value="PCW_Enzyme_Inhibitor"/>
</dbReference>
<accession>A0A2K3LW25</accession>
<feature type="domain" description="Pectinesterase inhibitor" evidence="5">
    <location>
        <begin position="26"/>
        <end position="127"/>
    </location>
</feature>
<evidence type="ECO:0000259" key="5">
    <source>
        <dbReference type="Pfam" id="PF04043"/>
    </source>
</evidence>
<dbReference type="Proteomes" id="UP000236291">
    <property type="component" value="Unassembled WGS sequence"/>
</dbReference>
<keyword evidence="1 4" id="KW-0732">Signal</keyword>
<organism evidence="6 7">
    <name type="scientific">Trifolium pratense</name>
    <name type="common">Red clover</name>
    <dbReference type="NCBI Taxonomy" id="57577"/>
    <lineage>
        <taxon>Eukaryota</taxon>
        <taxon>Viridiplantae</taxon>
        <taxon>Streptophyta</taxon>
        <taxon>Embryophyta</taxon>
        <taxon>Tracheophyta</taxon>
        <taxon>Spermatophyta</taxon>
        <taxon>Magnoliopsida</taxon>
        <taxon>eudicotyledons</taxon>
        <taxon>Gunneridae</taxon>
        <taxon>Pentapetalae</taxon>
        <taxon>rosids</taxon>
        <taxon>fabids</taxon>
        <taxon>Fabales</taxon>
        <taxon>Fabaceae</taxon>
        <taxon>Papilionoideae</taxon>
        <taxon>50 kb inversion clade</taxon>
        <taxon>NPAAA clade</taxon>
        <taxon>Hologalegina</taxon>
        <taxon>IRL clade</taxon>
        <taxon>Trifolieae</taxon>
        <taxon>Trifolium</taxon>
    </lineage>
</organism>
<dbReference type="NCBIfam" id="TIGR01614">
    <property type="entry name" value="PME_inhib"/>
    <property type="match status" value="1"/>
</dbReference>
<dbReference type="Pfam" id="PF04043">
    <property type="entry name" value="PMEI"/>
    <property type="match status" value="1"/>
</dbReference>
<name>A0A2K3LW25_TRIPR</name>
<proteinExistence type="inferred from homology"/>
<reference evidence="6 7" key="2">
    <citation type="journal article" date="2017" name="Front. Plant Sci.">
        <title>Gene Classification and Mining of Molecular Markers Useful in Red Clover (Trifolium pratense) Breeding.</title>
        <authorList>
            <person name="Istvanek J."/>
            <person name="Dluhosova J."/>
            <person name="Dluhos P."/>
            <person name="Patkova L."/>
            <person name="Nedelnik J."/>
            <person name="Repkova J."/>
        </authorList>
    </citation>
    <scope>NUCLEOTIDE SEQUENCE [LARGE SCALE GENOMIC DNA]</scope>
    <source>
        <strain evidence="7">cv. Tatra</strain>
        <tissue evidence="6">Young leaves</tissue>
    </source>
</reference>
<dbReference type="SUPFAM" id="SSF101148">
    <property type="entry name" value="Plant invertase/pectin methylesterase inhibitor"/>
    <property type="match status" value="1"/>
</dbReference>
<dbReference type="InterPro" id="IPR034086">
    <property type="entry name" value="PMEI_plant"/>
</dbReference>
<dbReference type="AlphaFoldDB" id="A0A2K3LW25"/>
<evidence type="ECO:0000313" key="6">
    <source>
        <dbReference type="EMBL" id="PNX82742.1"/>
    </source>
</evidence>
<comment type="similarity">
    <text evidence="3">Belongs to the PMEI family.</text>
</comment>
<dbReference type="InterPro" id="IPR006501">
    <property type="entry name" value="Pectinesterase_inhib_dom"/>
</dbReference>
<evidence type="ECO:0000256" key="2">
    <source>
        <dbReference type="ARBA" id="ARBA00023157"/>
    </source>
</evidence>
<comment type="caution">
    <text evidence="6">The sequence shown here is derived from an EMBL/GenBank/DDBJ whole genome shotgun (WGS) entry which is preliminary data.</text>
</comment>